<evidence type="ECO:0000313" key="1">
    <source>
        <dbReference type="EMBL" id="MDY0406808.1"/>
    </source>
</evidence>
<dbReference type="Proteomes" id="UP001228376">
    <property type="component" value="Unassembled WGS sequence"/>
</dbReference>
<name>A0ABU5CMY6_9BACI</name>
<gene>
    <name evidence="1" type="ORF">P5G51_016885</name>
</gene>
<comment type="caution">
    <text evidence="1">The sequence shown here is derived from an EMBL/GenBank/DDBJ whole genome shotgun (WGS) entry which is preliminary data.</text>
</comment>
<sequence length="152" mass="17180">MSTDLNYSIPKLQLNMTDLLMAPFGESEIVEAYRQKYGNRPDVAMYSSIKTAAKNFRVIDSPTTSVIVPYEKGEDIIAELMGDTTVDDLTKLFREAQQYTVNIYEHEKKQLTENDGLVSVFDGEILVAKKGAYAEEYGLEPNNNSGLEYLQY</sequence>
<dbReference type="EMBL" id="JAROCA020000002">
    <property type="protein sequence ID" value="MDY0406808.1"/>
    <property type="molecule type" value="Genomic_DNA"/>
</dbReference>
<evidence type="ECO:0000313" key="2">
    <source>
        <dbReference type="Proteomes" id="UP001228376"/>
    </source>
</evidence>
<protein>
    <submittedName>
        <fullName evidence="1">Uncharacterized protein</fullName>
    </submittedName>
</protein>
<organism evidence="1 2">
    <name type="scientific">Tigheibacillus jepli</name>
    <dbReference type="NCBI Taxonomy" id="3035914"/>
    <lineage>
        <taxon>Bacteria</taxon>
        <taxon>Bacillati</taxon>
        <taxon>Bacillota</taxon>
        <taxon>Bacilli</taxon>
        <taxon>Bacillales</taxon>
        <taxon>Bacillaceae</taxon>
        <taxon>Tigheibacillus</taxon>
    </lineage>
</organism>
<accession>A0ABU5CMY6</accession>
<dbReference type="RefSeq" id="WP_320385076.1">
    <property type="nucleotide sequence ID" value="NZ_JAROCA020000002.1"/>
</dbReference>
<proteinExistence type="predicted"/>
<reference evidence="1 2" key="1">
    <citation type="submission" date="2023-10" db="EMBL/GenBank/DDBJ databases">
        <title>179-bfca-hs.</title>
        <authorList>
            <person name="Miliotis G."/>
            <person name="Sengupta P."/>
            <person name="Hameed A."/>
            <person name="Chuvochina M."/>
            <person name="Mcdonagh F."/>
            <person name="Simpson A.C."/>
            <person name="Singh N.K."/>
            <person name="Rekha P.D."/>
            <person name="Raman K."/>
            <person name="Hugenholtz P."/>
            <person name="Venkateswaran K."/>
        </authorList>
    </citation>
    <scope>NUCLEOTIDE SEQUENCE [LARGE SCALE GENOMIC DNA]</scope>
    <source>
        <strain evidence="1 2">179-BFC-A-HS</strain>
    </source>
</reference>
<keyword evidence="2" id="KW-1185">Reference proteome</keyword>